<evidence type="ECO:0000259" key="8">
    <source>
        <dbReference type="Pfam" id="PF08501"/>
    </source>
</evidence>
<dbReference type="GO" id="GO:0004764">
    <property type="term" value="F:shikimate 3-dehydrogenase (NADP+) activity"/>
    <property type="evidence" value="ECO:0007669"/>
    <property type="project" value="UniProtKB-EC"/>
</dbReference>
<evidence type="ECO:0000256" key="3">
    <source>
        <dbReference type="ARBA" id="ARBA00022857"/>
    </source>
</evidence>
<dbReference type="InterPro" id="IPR036291">
    <property type="entry name" value="NAD(P)-bd_dom_sf"/>
</dbReference>
<dbReference type="GO" id="GO:0009073">
    <property type="term" value="P:aromatic amino acid family biosynthetic process"/>
    <property type="evidence" value="ECO:0007669"/>
    <property type="project" value="UniProtKB-KW"/>
</dbReference>
<dbReference type="UniPathway" id="UPA00053">
    <property type="reaction ID" value="UER00087"/>
</dbReference>
<dbReference type="Pfam" id="PF01488">
    <property type="entry name" value="Shikimate_DH"/>
    <property type="match status" value="1"/>
</dbReference>
<evidence type="ECO:0000313" key="10">
    <source>
        <dbReference type="Proteomes" id="UP000242763"/>
    </source>
</evidence>
<evidence type="ECO:0000256" key="5">
    <source>
        <dbReference type="ARBA" id="ARBA00023141"/>
    </source>
</evidence>
<dbReference type="Gene3D" id="3.40.50.10860">
    <property type="entry name" value="Leucine Dehydrogenase, chain A, domain 1"/>
    <property type="match status" value="1"/>
</dbReference>
<dbReference type="Proteomes" id="UP000242763">
    <property type="component" value="Unassembled WGS sequence"/>
</dbReference>
<name>A0A1I3PN06_9HYPH</name>
<proteinExistence type="predicted"/>
<comment type="catalytic activity">
    <reaction evidence="6">
        <text>shikimate + NADP(+) = 3-dehydroshikimate + NADPH + H(+)</text>
        <dbReference type="Rhea" id="RHEA:17737"/>
        <dbReference type="ChEBI" id="CHEBI:15378"/>
        <dbReference type="ChEBI" id="CHEBI:16630"/>
        <dbReference type="ChEBI" id="CHEBI:36208"/>
        <dbReference type="ChEBI" id="CHEBI:57783"/>
        <dbReference type="ChEBI" id="CHEBI:58349"/>
        <dbReference type="EC" id="1.1.1.25"/>
    </reaction>
</comment>
<dbReference type="SUPFAM" id="SSF53223">
    <property type="entry name" value="Aminoacid dehydrogenase-like, N-terminal domain"/>
    <property type="match status" value="1"/>
</dbReference>
<dbReference type="Pfam" id="PF08501">
    <property type="entry name" value="Shikimate_dh_N"/>
    <property type="match status" value="1"/>
</dbReference>
<feature type="domain" description="Quinate/shikimate 5-dehydrogenase/glutamyl-tRNA reductase" evidence="7">
    <location>
        <begin position="127"/>
        <end position="176"/>
    </location>
</feature>
<evidence type="ECO:0000256" key="1">
    <source>
        <dbReference type="ARBA" id="ARBA00004871"/>
    </source>
</evidence>
<evidence type="ECO:0000259" key="7">
    <source>
        <dbReference type="Pfam" id="PF01488"/>
    </source>
</evidence>
<gene>
    <name evidence="9" type="ORF">SAMN03080618_02378</name>
</gene>
<keyword evidence="4" id="KW-0560">Oxidoreductase</keyword>
<dbReference type="PANTHER" id="PTHR21089">
    <property type="entry name" value="SHIKIMATE DEHYDROGENASE"/>
    <property type="match status" value="1"/>
</dbReference>
<dbReference type="GO" id="GO:0050661">
    <property type="term" value="F:NADP binding"/>
    <property type="evidence" value="ECO:0007669"/>
    <property type="project" value="TreeGrafter"/>
</dbReference>
<evidence type="ECO:0000256" key="4">
    <source>
        <dbReference type="ARBA" id="ARBA00023002"/>
    </source>
</evidence>
<evidence type="ECO:0000256" key="6">
    <source>
        <dbReference type="ARBA" id="ARBA00049442"/>
    </source>
</evidence>
<sequence>MVGVRVDGTTRLMGIIGDPISQARTPQAINPIFAGKGADIVCVPLHVPADDLATVWAGLKAMPNLIGFGVTLPHKQIVPQLCDSLDPLAARIGAVNVVRREPDGRFRGYQFDGQGFVRGLIAQGVVLQGRDALMIGAGGAAVAIAFALQQAGIARLVVANRTFDKAEALARAVNEATGTSFATAGAPTPESGQLVVNATSLGLNDSDPLPLDVSMLQAGMTVAEVIAKPEITALLRAAEQRGAAIHSGIHMITGQVSLIADHMIAALG</sequence>
<accession>A0A1I3PN06</accession>
<protein>
    <recommendedName>
        <fullName evidence="2">shikimate dehydrogenase (NADP(+))</fullName>
        <ecNumber evidence="2">1.1.1.25</ecNumber>
    </recommendedName>
</protein>
<dbReference type="InterPro" id="IPR046346">
    <property type="entry name" value="Aminoacid_DH-like_N_sf"/>
</dbReference>
<dbReference type="RefSeq" id="WP_091522548.1">
    <property type="nucleotide sequence ID" value="NZ_FORF01000013.1"/>
</dbReference>
<dbReference type="GO" id="GO:0019632">
    <property type="term" value="P:shikimate metabolic process"/>
    <property type="evidence" value="ECO:0007669"/>
    <property type="project" value="TreeGrafter"/>
</dbReference>
<keyword evidence="5" id="KW-0028">Amino-acid biosynthesis</keyword>
<dbReference type="Gene3D" id="3.40.50.720">
    <property type="entry name" value="NAD(P)-binding Rossmann-like Domain"/>
    <property type="match status" value="1"/>
</dbReference>
<dbReference type="GO" id="GO:0009423">
    <property type="term" value="P:chorismate biosynthetic process"/>
    <property type="evidence" value="ECO:0007669"/>
    <property type="project" value="UniProtKB-UniPathway"/>
</dbReference>
<dbReference type="EMBL" id="FORF01000013">
    <property type="protein sequence ID" value="SFJ23114.1"/>
    <property type="molecule type" value="Genomic_DNA"/>
</dbReference>
<keyword evidence="5" id="KW-0057">Aromatic amino acid biosynthesis</keyword>
<dbReference type="STRING" id="1121003.SAMN03080618_02378"/>
<keyword evidence="10" id="KW-1185">Reference proteome</keyword>
<dbReference type="OrthoDB" id="7873617at2"/>
<dbReference type="AlphaFoldDB" id="A0A1I3PN06"/>
<dbReference type="InterPro" id="IPR013708">
    <property type="entry name" value="Shikimate_DH-bd_N"/>
</dbReference>
<dbReference type="SUPFAM" id="SSF51735">
    <property type="entry name" value="NAD(P)-binding Rossmann-fold domains"/>
    <property type="match status" value="1"/>
</dbReference>
<reference evidence="10" key="1">
    <citation type="submission" date="2016-10" db="EMBL/GenBank/DDBJ databases">
        <authorList>
            <person name="Varghese N."/>
            <person name="Submissions S."/>
        </authorList>
    </citation>
    <scope>NUCLEOTIDE SEQUENCE [LARGE SCALE GENOMIC DNA]</scope>
    <source>
        <strain evidence="10">DSM 21857</strain>
    </source>
</reference>
<dbReference type="InterPro" id="IPR006151">
    <property type="entry name" value="Shikm_DH/Glu-tRNA_Rdtase"/>
</dbReference>
<dbReference type="InterPro" id="IPR022893">
    <property type="entry name" value="Shikimate_DH_fam"/>
</dbReference>
<organism evidence="9 10">
    <name type="scientific">Aquamicrobium aerolatum DSM 21857</name>
    <dbReference type="NCBI Taxonomy" id="1121003"/>
    <lineage>
        <taxon>Bacteria</taxon>
        <taxon>Pseudomonadati</taxon>
        <taxon>Pseudomonadota</taxon>
        <taxon>Alphaproteobacteria</taxon>
        <taxon>Hyphomicrobiales</taxon>
        <taxon>Phyllobacteriaceae</taxon>
        <taxon>Aerobium</taxon>
    </lineage>
</organism>
<keyword evidence="3" id="KW-0521">NADP</keyword>
<dbReference type="EC" id="1.1.1.25" evidence="2"/>
<evidence type="ECO:0000256" key="2">
    <source>
        <dbReference type="ARBA" id="ARBA00012962"/>
    </source>
</evidence>
<feature type="domain" description="Shikimate dehydrogenase substrate binding N-terminal" evidence="8">
    <location>
        <begin position="15"/>
        <end position="98"/>
    </location>
</feature>
<dbReference type="PANTHER" id="PTHR21089:SF1">
    <property type="entry name" value="BIFUNCTIONAL 3-DEHYDROQUINATE DEHYDRATASE_SHIKIMATE DEHYDROGENASE, CHLOROPLASTIC"/>
    <property type="match status" value="1"/>
</dbReference>
<comment type="pathway">
    <text evidence="1">Metabolic intermediate biosynthesis; chorismate biosynthesis; chorismate from D-erythrose 4-phosphate and phosphoenolpyruvate: step 4/7.</text>
</comment>
<evidence type="ECO:0000313" key="9">
    <source>
        <dbReference type="EMBL" id="SFJ23114.1"/>
    </source>
</evidence>
<dbReference type="GO" id="GO:0005829">
    <property type="term" value="C:cytosol"/>
    <property type="evidence" value="ECO:0007669"/>
    <property type="project" value="TreeGrafter"/>
</dbReference>